<name>A0A4S3M3B4_9FLAO</name>
<gene>
    <name evidence="1" type="ORF">E7Z59_10080</name>
</gene>
<protein>
    <submittedName>
        <fullName evidence="1">Esterase</fullName>
    </submittedName>
</protein>
<accession>A0A4S3M3B4</accession>
<evidence type="ECO:0000313" key="1">
    <source>
        <dbReference type="EMBL" id="THD67985.1"/>
    </source>
</evidence>
<dbReference type="Proteomes" id="UP000305939">
    <property type="component" value="Unassembled WGS sequence"/>
</dbReference>
<dbReference type="EMBL" id="SSMC01000002">
    <property type="protein sequence ID" value="THD67985.1"/>
    <property type="molecule type" value="Genomic_DNA"/>
</dbReference>
<keyword evidence="2" id="KW-1185">Reference proteome</keyword>
<dbReference type="OrthoDB" id="9784036at2"/>
<dbReference type="PANTHER" id="PTHR48098:SF6">
    <property type="entry name" value="FERRI-BACILLIBACTIN ESTERASE BESA"/>
    <property type="match status" value="1"/>
</dbReference>
<dbReference type="InterPro" id="IPR050583">
    <property type="entry name" value="Mycobacterial_A85_antigen"/>
</dbReference>
<dbReference type="PANTHER" id="PTHR48098">
    <property type="entry name" value="ENTEROCHELIN ESTERASE-RELATED"/>
    <property type="match status" value="1"/>
</dbReference>
<dbReference type="SUPFAM" id="SSF53474">
    <property type="entry name" value="alpha/beta-Hydrolases"/>
    <property type="match status" value="1"/>
</dbReference>
<dbReference type="AlphaFoldDB" id="A0A4S3M3B4"/>
<dbReference type="InterPro" id="IPR029058">
    <property type="entry name" value="AB_hydrolase_fold"/>
</dbReference>
<sequence length="325" mass="37272">MPNNNYFQLKKRTALFFTLLLITAMYITPGFGQTRSETSFFEVSYGTLHHYKDFPSQHVPERNIDVWLPPDYDQNKAYPVLYMHDGQMLFDAKKSWNGQEWGVDEVMAQLISKNEIAPLIVVGVWNGGIYRHSEYFPQKPFESLPPHVQDSLVNRVRRNAETDLFSRQVYSDNYLKFLVEELKPFIDTTYNTLKDAPSTYIAGSSMGGLISMYAICEYPEVFGGAACLSTHWPGVFTLENNPIPDAFLQYLSENIPPALDHRFYFDHGTQTLDSLYGGIQTKADTIFIAKGYTSRNYKSLKFEGANHSEAAWNARFQIPVKFLLE</sequence>
<evidence type="ECO:0000313" key="2">
    <source>
        <dbReference type="Proteomes" id="UP000305939"/>
    </source>
</evidence>
<reference evidence="1 2" key="1">
    <citation type="submission" date="2019-04" db="EMBL/GenBank/DDBJ databases">
        <title>Draft genome sequence of Robertkochia marina CC-AMO-30D.</title>
        <authorList>
            <person name="Hameed A."/>
            <person name="Lin S.-Y."/>
            <person name="Shahina M."/>
            <person name="Lai W.-A."/>
            <person name="Young C.-C."/>
        </authorList>
    </citation>
    <scope>NUCLEOTIDE SEQUENCE [LARGE SCALE GENOMIC DNA]</scope>
    <source>
        <strain evidence="1 2">CC-AMO-30D</strain>
    </source>
</reference>
<dbReference type="Pfam" id="PF00756">
    <property type="entry name" value="Esterase"/>
    <property type="match status" value="1"/>
</dbReference>
<organism evidence="1 2">
    <name type="scientific">Robertkochia marina</name>
    <dbReference type="NCBI Taxonomy" id="1227945"/>
    <lineage>
        <taxon>Bacteria</taxon>
        <taxon>Pseudomonadati</taxon>
        <taxon>Bacteroidota</taxon>
        <taxon>Flavobacteriia</taxon>
        <taxon>Flavobacteriales</taxon>
        <taxon>Flavobacteriaceae</taxon>
        <taxon>Robertkochia</taxon>
    </lineage>
</organism>
<dbReference type="InterPro" id="IPR000801">
    <property type="entry name" value="Esterase-like"/>
</dbReference>
<dbReference type="Gene3D" id="3.40.50.1820">
    <property type="entry name" value="alpha/beta hydrolase"/>
    <property type="match status" value="1"/>
</dbReference>
<comment type="caution">
    <text evidence="1">The sequence shown here is derived from an EMBL/GenBank/DDBJ whole genome shotgun (WGS) entry which is preliminary data.</text>
</comment>
<proteinExistence type="predicted"/>